<dbReference type="AlphaFoldDB" id="A0AAD5UH54"/>
<comment type="similarity">
    <text evidence="2">Belongs to the type-B carboxylesterase/lipase family.</text>
</comment>
<dbReference type="GO" id="GO:0140359">
    <property type="term" value="F:ABC-type transporter activity"/>
    <property type="evidence" value="ECO:0007669"/>
    <property type="project" value="InterPro"/>
</dbReference>
<evidence type="ECO:0000256" key="8">
    <source>
        <dbReference type="ARBA" id="ARBA00022989"/>
    </source>
</evidence>
<dbReference type="Gene3D" id="3.40.50.300">
    <property type="entry name" value="P-loop containing nucleotide triphosphate hydrolases"/>
    <property type="match status" value="1"/>
</dbReference>
<reference evidence="12" key="1">
    <citation type="submission" date="2020-05" db="EMBL/GenBank/DDBJ databases">
        <title>Phylogenomic resolution of chytrid fungi.</title>
        <authorList>
            <person name="Stajich J.E."/>
            <person name="Amses K."/>
            <person name="Simmons R."/>
            <person name="Seto K."/>
            <person name="Myers J."/>
            <person name="Bonds A."/>
            <person name="Quandt C.A."/>
            <person name="Barry K."/>
            <person name="Liu P."/>
            <person name="Grigoriev I."/>
            <person name="Longcore J.E."/>
            <person name="James T.Y."/>
        </authorList>
    </citation>
    <scope>NUCLEOTIDE SEQUENCE</scope>
    <source>
        <strain evidence="12">PLAUS21</strain>
    </source>
</reference>
<proteinExistence type="inferred from homology"/>
<evidence type="ECO:0000313" key="13">
    <source>
        <dbReference type="Proteomes" id="UP001210925"/>
    </source>
</evidence>
<dbReference type="InterPro" id="IPR013525">
    <property type="entry name" value="ABC2_TM"/>
</dbReference>
<evidence type="ECO:0000256" key="7">
    <source>
        <dbReference type="ARBA" id="ARBA00022840"/>
    </source>
</evidence>
<keyword evidence="8 10" id="KW-1133">Transmembrane helix</keyword>
<dbReference type="InterPro" id="IPR003439">
    <property type="entry name" value="ABC_transporter-like_ATP-bd"/>
</dbReference>
<dbReference type="SMART" id="SM00382">
    <property type="entry name" value="AAA"/>
    <property type="match status" value="1"/>
</dbReference>
<evidence type="ECO:0000256" key="4">
    <source>
        <dbReference type="ARBA" id="ARBA00022692"/>
    </source>
</evidence>
<keyword evidence="9 10" id="KW-0472">Membrane</keyword>
<dbReference type="PANTHER" id="PTHR48041:SF139">
    <property type="entry name" value="PROTEIN SCARLET"/>
    <property type="match status" value="1"/>
</dbReference>
<protein>
    <recommendedName>
        <fullName evidence="11">ABC transporter domain-containing protein</fullName>
    </recommendedName>
</protein>
<feature type="transmembrane region" description="Helical" evidence="10">
    <location>
        <begin position="998"/>
        <end position="1017"/>
    </location>
</feature>
<comment type="subcellular location">
    <subcellularLocation>
        <location evidence="1">Membrane</location>
        <topology evidence="1">Multi-pass membrane protein</topology>
    </subcellularLocation>
</comment>
<evidence type="ECO:0000256" key="2">
    <source>
        <dbReference type="ARBA" id="ARBA00005964"/>
    </source>
</evidence>
<evidence type="ECO:0000256" key="5">
    <source>
        <dbReference type="ARBA" id="ARBA00022741"/>
    </source>
</evidence>
<evidence type="ECO:0000256" key="3">
    <source>
        <dbReference type="ARBA" id="ARBA00022448"/>
    </source>
</evidence>
<gene>
    <name evidence="12" type="ORF">HK103_006215</name>
</gene>
<evidence type="ECO:0000256" key="6">
    <source>
        <dbReference type="ARBA" id="ARBA00022801"/>
    </source>
</evidence>
<evidence type="ECO:0000313" key="12">
    <source>
        <dbReference type="EMBL" id="KAJ3255490.1"/>
    </source>
</evidence>
<keyword evidence="3" id="KW-0813">Transport</keyword>
<accession>A0AAD5UH54</accession>
<feature type="transmembrane region" description="Helical" evidence="10">
    <location>
        <begin position="508"/>
        <end position="530"/>
    </location>
</feature>
<dbReference type="Pfam" id="PF01061">
    <property type="entry name" value="ABC2_membrane"/>
    <property type="match status" value="1"/>
</dbReference>
<dbReference type="Pfam" id="PF00005">
    <property type="entry name" value="ABC_tran"/>
    <property type="match status" value="1"/>
</dbReference>
<dbReference type="PROSITE" id="PS00211">
    <property type="entry name" value="ABC_TRANSPORTER_1"/>
    <property type="match status" value="1"/>
</dbReference>
<dbReference type="Proteomes" id="UP001210925">
    <property type="component" value="Unassembled WGS sequence"/>
</dbReference>
<keyword evidence="7" id="KW-0067">ATP-binding</keyword>
<evidence type="ECO:0000256" key="1">
    <source>
        <dbReference type="ARBA" id="ARBA00004141"/>
    </source>
</evidence>
<dbReference type="InterPro" id="IPR017871">
    <property type="entry name" value="ABC_transporter-like_CS"/>
</dbReference>
<comment type="caution">
    <text evidence="12">The sequence shown here is derived from an EMBL/GenBank/DDBJ whole genome shotgun (WGS) entry which is preliminary data.</text>
</comment>
<dbReference type="GO" id="GO:0016887">
    <property type="term" value="F:ATP hydrolysis activity"/>
    <property type="evidence" value="ECO:0007669"/>
    <property type="project" value="InterPro"/>
</dbReference>
<dbReference type="Gene3D" id="3.40.50.1820">
    <property type="entry name" value="alpha/beta hydrolase"/>
    <property type="match status" value="1"/>
</dbReference>
<keyword evidence="5" id="KW-0547">Nucleotide-binding</keyword>
<dbReference type="PROSITE" id="PS50893">
    <property type="entry name" value="ABC_TRANSPORTER_2"/>
    <property type="match status" value="1"/>
</dbReference>
<dbReference type="SUPFAM" id="SSF53474">
    <property type="entry name" value="alpha/beta-Hydrolases"/>
    <property type="match status" value="1"/>
</dbReference>
<evidence type="ECO:0000256" key="10">
    <source>
        <dbReference type="SAM" id="Phobius"/>
    </source>
</evidence>
<keyword evidence="6" id="KW-0378">Hydrolase</keyword>
<dbReference type="InterPro" id="IPR002018">
    <property type="entry name" value="CarbesteraseB"/>
</dbReference>
<dbReference type="InterPro" id="IPR003593">
    <property type="entry name" value="AAA+_ATPase"/>
</dbReference>
<name>A0AAD5UH54_9FUNG</name>
<dbReference type="InterPro" id="IPR029058">
    <property type="entry name" value="AB_hydrolase_fold"/>
</dbReference>
<sequence length="1155" mass="128354">MSNKQTIVVLTPNSNYTGMSTNNYTYFLGIQYATAQRWQVPIPYYANATVASEYPESCPQICRNVGPFCPTSISESCLSLNLWTPIQLNNTKIPVVVFIHGGSFETGSNSLSVIDGPKAAISMHVVFITINYRLGIFGFPGSLDDSPANLGILDQQLALSWVRDNIEYFGGDVERMTLMGQSAGAMSAMIHLSQEPTNGWFINGILMSPPATPLRSVDQSQLDFSAVAMKLNCTTTIEPQNWEVIKQCMATKTIREVLDARENVSKDRNHNLAFVSTSLIPVVDGISIHQHPFIQYAISTKNINILIGTLSNETIRMVEMAAPVPITQSIVSTSSVYGDSNATVISNTYDIIGNTLKDDFRTNLSRALTDAFFQCPVKKYSIKASNSNSVFKYYWKLPWTGGSSDPLGNICNGWSCHSTDLVYFFNDPEKKAGINAASEFRNLIKSFVYNGVPNSSTTPINLDIDRYIGGESFPDTHGNCKLWNSMPYLFESNYAPPVLGNYTGVGSLALLLSLMFALSIFGLQVILLIYNKYSQLSLYSRIEKVERKRTIEKDISKQKSHRIIMSTLIDFTPNPLQLTIHNLSYSVETTNGSKAILANCSFVCKPGTMTALLGPSGAGKTTLLSLIAKRYTCPTAQESVFYGNEVLNNIHPKDIKKMVGFVAQYNAPYIGLTCREFPDHVNKNMLAKKVAYILEIMDLTSAADTVILDPSDNNGGISGGQRRKLSIAIALLKSPSVIFLDEPTSGLDAQSSLQVMTLISQLAQQGFTIIVTIHQPRQEIFSLFTHLVVLAHGQVLSHGEICNCVQYFNYLQSSDYSTSTADHILDIAGTLSADQVTKYKMVSYYKSPSVKSTRKVATEHPTEIFKQFRVINTRFWLVRPFYAKLSMLLITLAVSIILGLLQRRVEVDITSISLQIKGLTVACIGLSALKNINISFDYYSDRDFYNFDSINGTVAAPAFFIHRLLYETTNATLESGICALLTFFILDCQSSRSSLQTIVTLIIVYYNCIVSFYTLIYSTKLDSSNARSISFFAQAILAVTSGIWIKKGDTAVYDLLYWVQYVNPNYWVLSTMIRANLVGLGDCYLMIDNTCRARLGDIIIEQARIDDILPDTAIKSMLLIWIVLRIAQFALLYQDSFIDSLTRFRNSKLNLFSLP</sequence>
<keyword evidence="13" id="KW-1185">Reference proteome</keyword>
<feature type="transmembrane region" description="Helical" evidence="10">
    <location>
        <begin position="881"/>
        <end position="901"/>
    </location>
</feature>
<dbReference type="InterPro" id="IPR050352">
    <property type="entry name" value="ABCG_transporters"/>
</dbReference>
<dbReference type="GO" id="GO:0016020">
    <property type="term" value="C:membrane"/>
    <property type="evidence" value="ECO:0007669"/>
    <property type="project" value="UniProtKB-SubCell"/>
</dbReference>
<feature type="transmembrane region" description="Helical" evidence="10">
    <location>
        <begin position="1066"/>
        <end position="1087"/>
    </location>
</feature>
<evidence type="ECO:0000256" key="9">
    <source>
        <dbReference type="ARBA" id="ARBA00023136"/>
    </source>
</evidence>
<evidence type="ECO:0000259" key="11">
    <source>
        <dbReference type="PROSITE" id="PS50893"/>
    </source>
</evidence>
<keyword evidence="4 10" id="KW-0812">Transmembrane</keyword>
<organism evidence="12 13">
    <name type="scientific">Boothiomyces macroporosus</name>
    <dbReference type="NCBI Taxonomy" id="261099"/>
    <lineage>
        <taxon>Eukaryota</taxon>
        <taxon>Fungi</taxon>
        <taxon>Fungi incertae sedis</taxon>
        <taxon>Chytridiomycota</taxon>
        <taxon>Chytridiomycota incertae sedis</taxon>
        <taxon>Chytridiomycetes</taxon>
        <taxon>Rhizophydiales</taxon>
        <taxon>Terramycetaceae</taxon>
        <taxon>Boothiomyces</taxon>
    </lineage>
</organism>
<dbReference type="EMBL" id="JADGKB010000065">
    <property type="protein sequence ID" value="KAJ3255490.1"/>
    <property type="molecule type" value="Genomic_DNA"/>
</dbReference>
<dbReference type="GO" id="GO:0005524">
    <property type="term" value="F:ATP binding"/>
    <property type="evidence" value="ECO:0007669"/>
    <property type="project" value="UniProtKB-KW"/>
</dbReference>
<dbReference type="PANTHER" id="PTHR48041">
    <property type="entry name" value="ABC TRANSPORTER G FAMILY MEMBER 28"/>
    <property type="match status" value="1"/>
</dbReference>
<dbReference type="InterPro" id="IPR027417">
    <property type="entry name" value="P-loop_NTPase"/>
</dbReference>
<dbReference type="SUPFAM" id="SSF52540">
    <property type="entry name" value="P-loop containing nucleoside triphosphate hydrolases"/>
    <property type="match status" value="1"/>
</dbReference>
<dbReference type="Pfam" id="PF00135">
    <property type="entry name" value="COesterase"/>
    <property type="match status" value="1"/>
</dbReference>
<feature type="transmembrane region" description="Helical" evidence="10">
    <location>
        <begin position="1029"/>
        <end position="1046"/>
    </location>
</feature>
<feature type="domain" description="ABC transporter" evidence="11">
    <location>
        <begin position="578"/>
        <end position="817"/>
    </location>
</feature>
<dbReference type="InterPro" id="IPR019826">
    <property type="entry name" value="Carboxylesterase_B_AS"/>
</dbReference>
<dbReference type="PROSITE" id="PS00122">
    <property type="entry name" value="CARBOXYLESTERASE_B_1"/>
    <property type="match status" value="1"/>
</dbReference>